<feature type="compositionally biased region" description="Basic and acidic residues" evidence="8">
    <location>
        <begin position="745"/>
        <end position="758"/>
    </location>
</feature>
<evidence type="ECO:0000256" key="3">
    <source>
        <dbReference type="ARBA" id="ARBA00022737"/>
    </source>
</evidence>
<feature type="compositionally biased region" description="Polar residues" evidence="8">
    <location>
        <begin position="55"/>
        <end position="73"/>
    </location>
</feature>
<feature type="region of interest" description="Disordered" evidence="8">
    <location>
        <begin position="1"/>
        <end position="73"/>
    </location>
</feature>
<feature type="compositionally biased region" description="Acidic residues" evidence="8">
    <location>
        <begin position="1"/>
        <end position="20"/>
    </location>
</feature>
<keyword evidence="6" id="KW-0539">Nucleus</keyword>
<dbReference type="Gene3D" id="1.25.40.10">
    <property type="entry name" value="Tetratricopeptide repeat domain"/>
    <property type="match status" value="2"/>
</dbReference>
<keyword evidence="4 7" id="KW-0694">RNA-binding</keyword>
<organism evidence="10">
    <name type="scientific">Populus davidiana</name>
    <dbReference type="NCBI Taxonomy" id="266767"/>
    <lineage>
        <taxon>Eukaryota</taxon>
        <taxon>Viridiplantae</taxon>
        <taxon>Streptophyta</taxon>
        <taxon>Embryophyta</taxon>
        <taxon>Tracheophyta</taxon>
        <taxon>Spermatophyta</taxon>
        <taxon>Magnoliopsida</taxon>
        <taxon>eudicotyledons</taxon>
        <taxon>Gunneridae</taxon>
        <taxon>Pentapetalae</taxon>
        <taxon>rosids</taxon>
        <taxon>fabids</taxon>
        <taxon>Malpighiales</taxon>
        <taxon>Salicaceae</taxon>
        <taxon>Saliceae</taxon>
        <taxon>Populus</taxon>
    </lineage>
</organism>
<dbReference type="Gene3D" id="3.30.70.330">
    <property type="match status" value="1"/>
</dbReference>
<dbReference type="GO" id="GO:0006397">
    <property type="term" value="P:mRNA processing"/>
    <property type="evidence" value="ECO:0007669"/>
    <property type="project" value="UniProtKB-KW"/>
</dbReference>
<evidence type="ECO:0000256" key="5">
    <source>
        <dbReference type="ARBA" id="ARBA00023187"/>
    </source>
</evidence>
<evidence type="ECO:0000259" key="9">
    <source>
        <dbReference type="PROSITE" id="PS50102"/>
    </source>
</evidence>
<dbReference type="InterPro" id="IPR003107">
    <property type="entry name" value="HAT"/>
</dbReference>
<sequence length="849" mass="97230">MEIDSEDKTLEEELDDEDNNNNDNGDQLQNPKLQNPKLRSDSDSDSDSDSEDESQQNQELKTLETELSGNPANYDSHAQYIKLLRKMGEIDKLKQAREAMNNVFPLSPDMWRDWAKDEASISGPEGFAGVEKIYDRGVFDYLSVSLWCDYLNYIQEHDPSVRECSPDGISKARNLFERALTAAGVHVAEGNKIWELYREFEQAVLHTIDENDIKAKELQVQRIRNIFHRQLSVPLVNLRSTLLAYKAWEVEQGIDLDAKSSEVDGLSSHLASAYQKAMEAYNARAPHEEQISMQNISDTEKIQNFMNYLKFEKSVGDPARVQVLYERAMADFPISSDLWLDYTRYLDRTLKVGNVLRDVYSRATKNCPWIGELWVQYMLSLERGRAPEKEISSVFEKSLQCTFSTIEEYLDLFLTRVHGLRRRIVCGGEVNGVLDYSLIRETFQHASDYLSPHLKNTDGLLRLYAYWARLEMNLGKDLVAARRVWESLLKISGSTLEAWQGFIAMETESGHISEARSIYKRCYSKRFPGTGSEDICHSWLRFEEEFGTLEDFDHAIQKVTPRLEELKLYRIQQETKASTDQSEVSGKKIAREKRKGGSTATGKESPAKRQKQTAQTQKKGYEDKDQLQKYEVNEVQEAQIDLEKTDSAPDEKQVKGSDVVRTKGYTDQCTVFISNIHFKANSEDIRKFFSDVGGVASIRILHDRNTGKSRGLAYVDFVDDEHLAAAITKNKQLLFGKRLSIARSDPKQNRRDGRRVPREQAFASDRRRHNWESASKEHVDTHNASGSQEAPQTATLKSEDNIQFKGKNIFAVPRNVRTLGLSANKLKTVDEGDEKPKSNDEFRKMFIKE</sequence>
<dbReference type="GO" id="GO:0008380">
    <property type="term" value="P:RNA splicing"/>
    <property type="evidence" value="ECO:0007669"/>
    <property type="project" value="UniProtKB-KW"/>
</dbReference>
<dbReference type="InterPro" id="IPR011990">
    <property type="entry name" value="TPR-like_helical_dom_sf"/>
</dbReference>
<accession>A0A6M2ETE4</accession>
<dbReference type="SMART" id="SM00360">
    <property type="entry name" value="RRM"/>
    <property type="match status" value="1"/>
</dbReference>
<evidence type="ECO:0000313" key="10">
    <source>
        <dbReference type="EMBL" id="NUU86559.1"/>
    </source>
</evidence>
<comment type="subcellular location">
    <subcellularLocation>
        <location evidence="1">Nucleus</location>
    </subcellularLocation>
</comment>
<feature type="compositionally biased region" description="Polar residues" evidence="8">
    <location>
        <begin position="782"/>
        <end position="796"/>
    </location>
</feature>
<keyword evidence="2" id="KW-0507">mRNA processing</keyword>
<dbReference type="Pfam" id="PF00076">
    <property type="entry name" value="RRM_1"/>
    <property type="match status" value="1"/>
</dbReference>
<dbReference type="SUPFAM" id="SSF54928">
    <property type="entry name" value="RNA-binding domain, RBD"/>
    <property type="match status" value="1"/>
</dbReference>
<protein>
    <recommendedName>
        <fullName evidence="9">RRM domain-containing protein</fullName>
    </recommendedName>
</protein>
<evidence type="ECO:0000256" key="8">
    <source>
        <dbReference type="SAM" id="MobiDB-lite"/>
    </source>
</evidence>
<feature type="region of interest" description="Disordered" evidence="8">
    <location>
        <begin position="577"/>
        <end position="628"/>
    </location>
</feature>
<dbReference type="PANTHER" id="PTHR17204:SF25">
    <property type="entry name" value="RRM DOMAIN-CONTAINING PROTEIN"/>
    <property type="match status" value="1"/>
</dbReference>
<feature type="compositionally biased region" description="Acidic residues" evidence="8">
    <location>
        <begin position="43"/>
        <end position="54"/>
    </location>
</feature>
<dbReference type="InterPro" id="IPR008669">
    <property type="entry name" value="LSM_interact"/>
</dbReference>
<evidence type="ECO:0000256" key="4">
    <source>
        <dbReference type="ARBA" id="ARBA00022884"/>
    </source>
</evidence>
<dbReference type="Pfam" id="PF05843">
    <property type="entry name" value="Suf"/>
    <property type="match status" value="1"/>
</dbReference>
<dbReference type="SMART" id="SM00386">
    <property type="entry name" value="HAT"/>
    <property type="match status" value="7"/>
</dbReference>
<dbReference type="InterPro" id="IPR035979">
    <property type="entry name" value="RBD_domain_sf"/>
</dbReference>
<dbReference type="PANTHER" id="PTHR17204">
    <property type="entry name" value="PRE-MRNA PROCESSING PROTEIN PRP39-RELATED"/>
    <property type="match status" value="1"/>
</dbReference>
<feature type="compositionally biased region" description="Basic and acidic residues" evidence="8">
    <location>
        <begin position="770"/>
        <end position="781"/>
    </location>
</feature>
<name>A0A6M2ETE4_9ROSI</name>
<evidence type="ECO:0000256" key="6">
    <source>
        <dbReference type="ARBA" id="ARBA00023242"/>
    </source>
</evidence>
<proteinExistence type="predicted"/>
<dbReference type="GO" id="GO:0003723">
    <property type="term" value="F:RNA binding"/>
    <property type="evidence" value="ECO:0007669"/>
    <property type="project" value="UniProtKB-UniRule"/>
</dbReference>
<dbReference type="InterPro" id="IPR000504">
    <property type="entry name" value="RRM_dom"/>
</dbReference>
<feature type="compositionally biased region" description="Basic and acidic residues" evidence="8">
    <location>
        <begin position="619"/>
        <end position="628"/>
    </location>
</feature>
<feature type="region of interest" description="Disordered" evidence="8">
    <location>
        <begin position="828"/>
        <end position="849"/>
    </location>
</feature>
<reference evidence="10" key="1">
    <citation type="submission" date="2020-03" db="EMBL/GenBank/DDBJ databases">
        <authorList>
            <person name="Zhang R."/>
        </authorList>
    </citation>
    <scope>NUCLEOTIDE SEQUENCE</scope>
</reference>
<evidence type="ECO:0000256" key="1">
    <source>
        <dbReference type="ARBA" id="ARBA00004123"/>
    </source>
</evidence>
<dbReference type="AlphaFoldDB" id="A0A6M2ETE4"/>
<dbReference type="EMBL" id="GILB01006226">
    <property type="protein sequence ID" value="NUU86559.1"/>
    <property type="molecule type" value="Transcribed_RNA"/>
</dbReference>
<dbReference type="SUPFAM" id="SSF48452">
    <property type="entry name" value="TPR-like"/>
    <property type="match status" value="1"/>
</dbReference>
<keyword evidence="5" id="KW-0508">mRNA splicing</keyword>
<dbReference type="PROSITE" id="PS50102">
    <property type="entry name" value="RRM"/>
    <property type="match status" value="1"/>
</dbReference>
<dbReference type="GO" id="GO:0005634">
    <property type="term" value="C:nucleus"/>
    <property type="evidence" value="ECO:0007669"/>
    <property type="project" value="UniProtKB-SubCell"/>
</dbReference>
<feature type="region of interest" description="Disordered" evidence="8">
    <location>
        <begin position="745"/>
        <end position="800"/>
    </location>
</feature>
<keyword evidence="3" id="KW-0677">Repeat</keyword>
<dbReference type="InterPro" id="IPR008847">
    <property type="entry name" value="Suf"/>
</dbReference>
<feature type="domain" description="RRM" evidence="9">
    <location>
        <begin position="669"/>
        <end position="746"/>
    </location>
</feature>
<evidence type="ECO:0000256" key="2">
    <source>
        <dbReference type="ARBA" id="ARBA00022664"/>
    </source>
</evidence>
<dbReference type="Pfam" id="PF05391">
    <property type="entry name" value="Lsm_interact"/>
    <property type="match status" value="1"/>
</dbReference>
<evidence type="ECO:0000256" key="7">
    <source>
        <dbReference type="PROSITE-ProRule" id="PRU00176"/>
    </source>
</evidence>
<dbReference type="InterPro" id="IPR012677">
    <property type="entry name" value="Nucleotide-bd_a/b_plait_sf"/>
</dbReference>